<gene>
    <name evidence="5" type="primary">LOC106469791</name>
</gene>
<dbReference type="Pfam" id="PF13561">
    <property type="entry name" value="adh_short_C2"/>
    <property type="match status" value="1"/>
</dbReference>
<protein>
    <submittedName>
        <fullName evidence="5">Estradiol 17-beta-dehydrogenase 8-like isoform X1</fullName>
    </submittedName>
</protein>
<evidence type="ECO:0000256" key="2">
    <source>
        <dbReference type="ARBA" id="ARBA00006484"/>
    </source>
</evidence>
<dbReference type="Proteomes" id="UP000694941">
    <property type="component" value="Unplaced"/>
</dbReference>
<dbReference type="PRINTS" id="PR00080">
    <property type="entry name" value="SDRFAMILY"/>
</dbReference>
<evidence type="ECO:0000313" key="4">
    <source>
        <dbReference type="Proteomes" id="UP000694941"/>
    </source>
</evidence>
<keyword evidence="4" id="KW-1185">Reference proteome</keyword>
<comment type="similarity">
    <text evidence="2">Belongs to the short-chain dehydrogenases/reductases (SDR) family.</text>
</comment>
<sequence length="254" mass="27060">MASTKLLNDRLALVTGGGSGIGRAVCQALAREGAKIVVADINENAARSTLQSLPQGEENSYIMEIVDVSQSQSVNNLFTSINQRLCQVPDIVVNSAGITHDGLMNEMTEQMFDDVLNVNLKGTFLITQAACRLMIAHKIKIGSIINISSIIGKVGNIGQCNYAASKAGVVGLTKSVAKEMAKYGIRCNAIMPGFIDTPMVVTVPEKVMTHFKKLTPMGKFGKPDDVAEASLFLASSKSNYITGEVIEVTGGLFM</sequence>
<evidence type="ECO:0000256" key="3">
    <source>
        <dbReference type="ARBA" id="ARBA00023002"/>
    </source>
</evidence>
<organism evidence="4 5">
    <name type="scientific">Limulus polyphemus</name>
    <name type="common">Atlantic horseshoe crab</name>
    <dbReference type="NCBI Taxonomy" id="6850"/>
    <lineage>
        <taxon>Eukaryota</taxon>
        <taxon>Metazoa</taxon>
        <taxon>Ecdysozoa</taxon>
        <taxon>Arthropoda</taxon>
        <taxon>Chelicerata</taxon>
        <taxon>Merostomata</taxon>
        <taxon>Xiphosura</taxon>
        <taxon>Limulidae</taxon>
        <taxon>Limulus</taxon>
    </lineage>
</organism>
<evidence type="ECO:0000256" key="1">
    <source>
        <dbReference type="ARBA" id="ARBA00005194"/>
    </source>
</evidence>
<dbReference type="RefSeq" id="XP_013785755.1">
    <property type="nucleotide sequence ID" value="XM_013930301.2"/>
</dbReference>
<dbReference type="PROSITE" id="PS00061">
    <property type="entry name" value="ADH_SHORT"/>
    <property type="match status" value="1"/>
</dbReference>
<evidence type="ECO:0000313" key="5">
    <source>
        <dbReference type="RefSeq" id="XP_013785755.1"/>
    </source>
</evidence>
<dbReference type="InterPro" id="IPR002347">
    <property type="entry name" value="SDR_fam"/>
</dbReference>
<name>A0ABM1BNU4_LIMPO</name>
<dbReference type="Gene3D" id="3.40.50.720">
    <property type="entry name" value="NAD(P)-binding Rossmann-like Domain"/>
    <property type="match status" value="1"/>
</dbReference>
<dbReference type="PRINTS" id="PR00081">
    <property type="entry name" value="GDHRDH"/>
</dbReference>
<dbReference type="PANTHER" id="PTHR42760:SF83">
    <property type="entry name" value="(3R)-3-HYDROXYACYL-COA DEHYDROGENASE"/>
    <property type="match status" value="1"/>
</dbReference>
<dbReference type="NCBIfam" id="NF009466">
    <property type="entry name" value="PRK12826.1-2"/>
    <property type="match status" value="1"/>
</dbReference>
<dbReference type="GeneID" id="106469791"/>
<dbReference type="InterPro" id="IPR036291">
    <property type="entry name" value="NAD(P)-bd_dom_sf"/>
</dbReference>
<reference evidence="5" key="1">
    <citation type="submission" date="2025-08" db="UniProtKB">
        <authorList>
            <consortium name="RefSeq"/>
        </authorList>
    </citation>
    <scope>IDENTIFICATION</scope>
    <source>
        <tissue evidence="5">Muscle</tissue>
    </source>
</reference>
<accession>A0ABM1BNU4</accession>
<dbReference type="InterPro" id="IPR020904">
    <property type="entry name" value="Sc_DH/Rdtase_CS"/>
</dbReference>
<comment type="pathway">
    <text evidence="1">Lipid metabolism; fatty acid biosynthesis.</text>
</comment>
<dbReference type="PANTHER" id="PTHR42760">
    <property type="entry name" value="SHORT-CHAIN DEHYDROGENASES/REDUCTASES FAMILY MEMBER"/>
    <property type="match status" value="1"/>
</dbReference>
<dbReference type="SUPFAM" id="SSF51735">
    <property type="entry name" value="NAD(P)-binding Rossmann-fold domains"/>
    <property type="match status" value="1"/>
</dbReference>
<proteinExistence type="inferred from homology"/>
<keyword evidence="3" id="KW-0560">Oxidoreductase</keyword>